<evidence type="ECO:0000256" key="1">
    <source>
        <dbReference type="SAM" id="MobiDB-lite"/>
    </source>
</evidence>
<proteinExistence type="predicted"/>
<organism evidence="2 3">
    <name type="scientific">Arabis nemorensis</name>
    <dbReference type="NCBI Taxonomy" id="586526"/>
    <lineage>
        <taxon>Eukaryota</taxon>
        <taxon>Viridiplantae</taxon>
        <taxon>Streptophyta</taxon>
        <taxon>Embryophyta</taxon>
        <taxon>Tracheophyta</taxon>
        <taxon>Spermatophyta</taxon>
        <taxon>Magnoliopsida</taxon>
        <taxon>eudicotyledons</taxon>
        <taxon>Gunneridae</taxon>
        <taxon>Pentapetalae</taxon>
        <taxon>rosids</taxon>
        <taxon>malvids</taxon>
        <taxon>Brassicales</taxon>
        <taxon>Brassicaceae</taxon>
        <taxon>Arabideae</taxon>
        <taxon>Arabis</taxon>
    </lineage>
</organism>
<sequence length="106" mass="11507">MMSLEVVVTGLWKSFPVNNGPEQRLQVGVGKDSSPSCVGGMGRGGKNGSMYISCRSSNERRPRLHQISAVDWAILSVEQAKKPPTGFQARSWWGNTGDGDLTRSRA</sequence>
<accession>A0A565BDV0</accession>
<protein>
    <submittedName>
        <fullName evidence="2">Uncharacterized protein</fullName>
    </submittedName>
</protein>
<feature type="region of interest" description="Disordered" evidence="1">
    <location>
        <begin position="86"/>
        <end position="106"/>
    </location>
</feature>
<keyword evidence="3" id="KW-1185">Reference proteome</keyword>
<evidence type="ECO:0000313" key="2">
    <source>
        <dbReference type="EMBL" id="VVA99778.1"/>
    </source>
</evidence>
<gene>
    <name evidence="2" type="ORF">ANE_LOCUS10223</name>
</gene>
<evidence type="ECO:0000313" key="3">
    <source>
        <dbReference type="Proteomes" id="UP000489600"/>
    </source>
</evidence>
<reference evidence="2" key="1">
    <citation type="submission" date="2019-07" db="EMBL/GenBank/DDBJ databases">
        <authorList>
            <person name="Dittberner H."/>
        </authorList>
    </citation>
    <scope>NUCLEOTIDE SEQUENCE [LARGE SCALE GENOMIC DNA]</scope>
</reference>
<dbReference type="EMBL" id="CABITT030000003">
    <property type="protein sequence ID" value="VVA99778.1"/>
    <property type="molecule type" value="Genomic_DNA"/>
</dbReference>
<comment type="caution">
    <text evidence="2">The sequence shown here is derived from an EMBL/GenBank/DDBJ whole genome shotgun (WGS) entry which is preliminary data.</text>
</comment>
<dbReference type="Proteomes" id="UP000489600">
    <property type="component" value="Unassembled WGS sequence"/>
</dbReference>
<name>A0A565BDV0_9BRAS</name>
<dbReference type="AlphaFoldDB" id="A0A565BDV0"/>